<dbReference type="PROSITE" id="PS50033">
    <property type="entry name" value="UBX"/>
    <property type="match status" value="2"/>
</dbReference>
<dbReference type="Proteomes" id="UP000245207">
    <property type="component" value="Unassembled WGS sequence"/>
</dbReference>
<evidence type="ECO:0000259" key="4">
    <source>
        <dbReference type="PROSITE" id="PS50033"/>
    </source>
</evidence>
<dbReference type="PANTHER" id="PTHR23322:SF93">
    <property type="entry name" value="UBX DOMAIN-CONTAINING PROTEIN 8"/>
    <property type="match status" value="1"/>
</dbReference>
<dbReference type="Gene3D" id="1.10.8.10">
    <property type="entry name" value="DNA helicase RuvA subunit, C-terminal domain"/>
    <property type="match status" value="1"/>
</dbReference>
<feature type="compositionally biased region" description="Polar residues" evidence="3">
    <location>
        <begin position="223"/>
        <end position="239"/>
    </location>
</feature>
<feature type="compositionally biased region" description="Acidic residues" evidence="3">
    <location>
        <begin position="615"/>
        <end position="627"/>
    </location>
</feature>
<dbReference type="GO" id="GO:0043130">
    <property type="term" value="F:ubiquitin binding"/>
    <property type="evidence" value="ECO:0007669"/>
    <property type="project" value="TreeGrafter"/>
</dbReference>
<dbReference type="InterPro" id="IPR009060">
    <property type="entry name" value="UBA-like_sf"/>
</dbReference>
<dbReference type="InterPro" id="IPR029071">
    <property type="entry name" value="Ubiquitin-like_domsf"/>
</dbReference>
<feature type="region of interest" description="Disordered" evidence="3">
    <location>
        <begin position="124"/>
        <end position="205"/>
    </location>
</feature>
<dbReference type="InterPro" id="IPR050730">
    <property type="entry name" value="UBX_domain-protein"/>
</dbReference>
<dbReference type="CDD" id="cd14351">
    <property type="entry name" value="UBA_Ubx1_like"/>
    <property type="match status" value="1"/>
</dbReference>
<dbReference type="Pfam" id="PF14555">
    <property type="entry name" value="UBA_4"/>
    <property type="match status" value="1"/>
</dbReference>
<evidence type="ECO:0000256" key="2">
    <source>
        <dbReference type="SAM" id="Coils"/>
    </source>
</evidence>
<feature type="region of interest" description="Disordered" evidence="3">
    <location>
        <begin position="609"/>
        <end position="643"/>
    </location>
</feature>
<feature type="compositionally biased region" description="Acidic residues" evidence="3">
    <location>
        <begin position="333"/>
        <end position="345"/>
    </location>
</feature>
<evidence type="ECO:0000313" key="5">
    <source>
        <dbReference type="EMBL" id="PWA43944.1"/>
    </source>
</evidence>
<name>A0A2U1L4R4_ARTAN</name>
<keyword evidence="6" id="KW-1185">Reference proteome</keyword>
<feature type="compositionally biased region" description="Basic and acidic residues" evidence="3">
    <location>
        <begin position="461"/>
        <end position="493"/>
    </location>
</feature>
<feature type="coiled-coil region" evidence="2">
    <location>
        <begin position="731"/>
        <end position="777"/>
    </location>
</feature>
<proteinExistence type="predicted"/>
<feature type="compositionally biased region" description="Acidic residues" evidence="3">
    <location>
        <begin position="162"/>
        <end position="174"/>
    </location>
</feature>
<dbReference type="STRING" id="35608.A0A2U1L4R4"/>
<dbReference type="PANTHER" id="PTHR23322">
    <property type="entry name" value="FAS-ASSOCIATED PROTEIN"/>
    <property type="match status" value="1"/>
</dbReference>
<keyword evidence="2" id="KW-0175">Coiled coil</keyword>
<feature type="compositionally biased region" description="Low complexity" evidence="3">
    <location>
        <begin position="315"/>
        <end position="329"/>
    </location>
</feature>
<dbReference type="SMART" id="SM00166">
    <property type="entry name" value="UBX"/>
    <property type="match status" value="1"/>
</dbReference>
<feature type="compositionally biased region" description="Basic and acidic residues" evidence="3">
    <location>
        <begin position="124"/>
        <end position="144"/>
    </location>
</feature>
<protein>
    <submittedName>
        <fullName evidence="5">Ubiquitin-like superfamily protein</fullName>
    </submittedName>
</protein>
<gene>
    <name evidence="5" type="ORF">CTI12_AA530960</name>
</gene>
<feature type="compositionally biased region" description="Polar residues" evidence="3">
    <location>
        <begin position="289"/>
        <end position="303"/>
    </location>
</feature>
<evidence type="ECO:0000256" key="1">
    <source>
        <dbReference type="ARBA" id="ARBA00022786"/>
    </source>
</evidence>
<sequence>MATPNQESIETFMSITGSSESVAIQTLTEHGGDLNLAVNAHFAEGDRNTRRNTTVAAPQEDLMETDDLSHIASNRPSSLFPSAMNPFSLLDPNFTRNIFDSGPVFRGGEPFVSHPREVRQIPIEVKDGPSTESDHSGRAPRIEDVTETATENDSETPGVVIIDEDDDDEDDDDYIPTYHRTGRSAREGVRDTRLRPSAPEVGDLPDYGIEEEMIRAAIEASKQDSQIGQRNDAVSQPRTSGLEDPEMAQAVSLSLRAAEQEKARQLGSEVGPSEPRGSKMVQSEEMETLASSNGRLDVGSSSFPDEADDAEEQPLVRNRSRLVSSNSLNPTVDIEEDEVNEEDESLPLNPQHPPNINRPVNNATDFPSDEWGGMSSLEHDEAVMLEAAMFGGIAEGSGYRVPYAPHQYMRNGLDENLGVYARPTPRPPSPSLIAQRSIREQQNEEYLAALQADREKELLEQSAKEAAMEEEKRKEEEARLKLEEEQELERQLAAKEASLPQEPTSDDENAVNLLVRMPDGSRHGRRFLRTDKLQYLFDFIDVARVIKPGTYRLVIHYSFFSRYNQTFVFSFHDIEYRLDVGSSSFPDEADDAEEQPLVRNRSRLVSSNSLNPTVDIEEDEVNEEDESLPLNPQHPPNINRPVNNATDFPSDEWGGMSSLEHDEAVMLEAAMFGGIAEGSGYRVPYAPHQYMRNGLDENLGVYARPTPRPPSPSLIAQRSIREQQNEEYLAALQADREKELLEQSAKEAAMEEEKRKEEEARLKLEEEQRQLAAKEASLPQEPTSDDENAVNLLVRMPDGSRHGRRFLRTDKLQYLFDFIDVARVIKPGTYRLVRPYPRRAFSDGESSLTLEELGLTSKQEALFLESI</sequence>
<dbReference type="AlphaFoldDB" id="A0A2U1L4R4"/>
<dbReference type="SUPFAM" id="SSF54236">
    <property type="entry name" value="Ubiquitin-like"/>
    <property type="match status" value="2"/>
</dbReference>
<dbReference type="InterPro" id="IPR001012">
    <property type="entry name" value="UBX_dom"/>
</dbReference>
<feature type="region of interest" description="Disordered" evidence="3">
    <location>
        <begin position="461"/>
        <end position="506"/>
    </location>
</feature>
<dbReference type="EMBL" id="PKPP01011547">
    <property type="protein sequence ID" value="PWA43944.1"/>
    <property type="molecule type" value="Genomic_DNA"/>
</dbReference>
<keyword evidence="1" id="KW-0833">Ubl conjugation pathway</keyword>
<organism evidence="5 6">
    <name type="scientific">Artemisia annua</name>
    <name type="common">Sweet wormwood</name>
    <dbReference type="NCBI Taxonomy" id="35608"/>
    <lineage>
        <taxon>Eukaryota</taxon>
        <taxon>Viridiplantae</taxon>
        <taxon>Streptophyta</taxon>
        <taxon>Embryophyta</taxon>
        <taxon>Tracheophyta</taxon>
        <taxon>Spermatophyta</taxon>
        <taxon>Magnoliopsida</taxon>
        <taxon>eudicotyledons</taxon>
        <taxon>Gunneridae</taxon>
        <taxon>Pentapetalae</taxon>
        <taxon>asterids</taxon>
        <taxon>campanulids</taxon>
        <taxon>Asterales</taxon>
        <taxon>Asteraceae</taxon>
        <taxon>Asteroideae</taxon>
        <taxon>Anthemideae</taxon>
        <taxon>Artemisiinae</taxon>
        <taxon>Artemisia</taxon>
    </lineage>
</organism>
<reference evidence="5 6" key="1">
    <citation type="journal article" date="2018" name="Mol. Plant">
        <title>The genome of Artemisia annua provides insight into the evolution of Asteraceae family and artemisinin biosynthesis.</title>
        <authorList>
            <person name="Shen Q."/>
            <person name="Zhang L."/>
            <person name="Liao Z."/>
            <person name="Wang S."/>
            <person name="Yan T."/>
            <person name="Shi P."/>
            <person name="Liu M."/>
            <person name="Fu X."/>
            <person name="Pan Q."/>
            <person name="Wang Y."/>
            <person name="Lv Z."/>
            <person name="Lu X."/>
            <person name="Zhang F."/>
            <person name="Jiang W."/>
            <person name="Ma Y."/>
            <person name="Chen M."/>
            <person name="Hao X."/>
            <person name="Li L."/>
            <person name="Tang Y."/>
            <person name="Lv G."/>
            <person name="Zhou Y."/>
            <person name="Sun X."/>
            <person name="Brodelius P.E."/>
            <person name="Rose J.K.C."/>
            <person name="Tang K."/>
        </authorList>
    </citation>
    <scope>NUCLEOTIDE SEQUENCE [LARGE SCALE GENOMIC DNA]</scope>
    <source>
        <strain evidence="6">cv. Huhao1</strain>
        <tissue evidence="5">Leaf</tissue>
    </source>
</reference>
<feature type="domain" description="UBX" evidence="4">
    <location>
        <begin position="506"/>
        <end position="544"/>
    </location>
</feature>
<dbReference type="SUPFAM" id="SSF46934">
    <property type="entry name" value="UBA-like"/>
    <property type="match status" value="1"/>
</dbReference>
<evidence type="ECO:0000313" key="6">
    <source>
        <dbReference type="Proteomes" id="UP000245207"/>
    </source>
</evidence>
<feature type="compositionally biased region" description="Basic and acidic residues" evidence="3">
    <location>
        <begin position="184"/>
        <end position="194"/>
    </location>
</feature>
<dbReference type="Pfam" id="PF00789">
    <property type="entry name" value="UBX"/>
    <property type="match status" value="2"/>
</dbReference>
<comment type="caution">
    <text evidence="5">The sequence shown here is derived from an EMBL/GenBank/DDBJ whole genome shotgun (WGS) entry which is preliminary data.</text>
</comment>
<evidence type="ECO:0000256" key="3">
    <source>
        <dbReference type="SAM" id="MobiDB-lite"/>
    </source>
</evidence>
<dbReference type="CDD" id="cd01767">
    <property type="entry name" value="UBX"/>
    <property type="match status" value="2"/>
</dbReference>
<dbReference type="Gene3D" id="3.10.20.90">
    <property type="entry name" value="Phosphatidylinositol 3-kinase Catalytic Subunit, Chain A, domain 1"/>
    <property type="match status" value="2"/>
</dbReference>
<accession>A0A2U1L4R4</accession>
<feature type="domain" description="UBX" evidence="4">
    <location>
        <begin position="785"/>
        <end position="863"/>
    </location>
</feature>
<feature type="region of interest" description="Disordered" evidence="3">
    <location>
        <begin position="220"/>
        <end position="361"/>
    </location>
</feature>
<dbReference type="OrthoDB" id="1920064at2759"/>